<dbReference type="Proteomes" id="UP001345963">
    <property type="component" value="Unassembled WGS sequence"/>
</dbReference>
<dbReference type="EMBL" id="JAHUTI010071430">
    <property type="protein sequence ID" value="MED6255612.1"/>
    <property type="molecule type" value="Genomic_DNA"/>
</dbReference>
<accession>A0ABU7BY68</accession>
<comment type="caution">
    <text evidence="2">The sequence shown here is derived from an EMBL/GenBank/DDBJ whole genome shotgun (WGS) entry which is preliminary data.</text>
</comment>
<proteinExistence type="predicted"/>
<gene>
    <name evidence="2" type="ORF">ATANTOWER_012073</name>
</gene>
<sequence length="110" mass="12371">MPLKFHKLQKTLTQSSIKEKYYVPRLLNVNLRLKILCRVRPLTFSFAEQGRLERSQPCAGPREDLTGSPVHSEDISSGTSQSGLRSCSPTLPPSLLLPWWDGLKINSLLP</sequence>
<organism evidence="2 3">
    <name type="scientific">Ataeniobius toweri</name>
    <dbReference type="NCBI Taxonomy" id="208326"/>
    <lineage>
        <taxon>Eukaryota</taxon>
        <taxon>Metazoa</taxon>
        <taxon>Chordata</taxon>
        <taxon>Craniata</taxon>
        <taxon>Vertebrata</taxon>
        <taxon>Euteleostomi</taxon>
        <taxon>Actinopterygii</taxon>
        <taxon>Neopterygii</taxon>
        <taxon>Teleostei</taxon>
        <taxon>Neoteleostei</taxon>
        <taxon>Acanthomorphata</taxon>
        <taxon>Ovalentaria</taxon>
        <taxon>Atherinomorphae</taxon>
        <taxon>Cyprinodontiformes</taxon>
        <taxon>Goodeidae</taxon>
        <taxon>Ataeniobius</taxon>
    </lineage>
</organism>
<evidence type="ECO:0000256" key="1">
    <source>
        <dbReference type="SAM" id="MobiDB-lite"/>
    </source>
</evidence>
<name>A0ABU7BY68_9TELE</name>
<keyword evidence="3" id="KW-1185">Reference proteome</keyword>
<protein>
    <submittedName>
        <fullName evidence="2">Uncharacterized protein</fullName>
    </submittedName>
</protein>
<feature type="region of interest" description="Disordered" evidence="1">
    <location>
        <begin position="51"/>
        <end position="87"/>
    </location>
</feature>
<evidence type="ECO:0000313" key="2">
    <source>
        <dbReference type="EMBL" id="MED6255612.1"/>
    </source>
</evidence>
<reference evidence="2 3" key="1">
    <citation type="submission" date="2021-07" db="EMBL/GenBank/DDBJ databases">
        <authorList>
            <person name="Palmer J.M."/>
        </authorList>
    </citation>
    <scope>NUCLEOTIDE SEQUENCE [LARGE SCALE GENOMIC DNA]</scope>
    <source>
        <strain evidence="2 3">AT_MEX2019</strain>
        <tissue evidence="2">Muscle</tissue>
    </source>
</reference>
<evidence type="ECO:0000313" key="3">
    <source>
        <dbReference type="Proteomes" id="UP001345963"/>
    </source>
</evidence>
<feature type="compositionally biased region" description="Polar residues" evidence="1">
    <location>
        <begin position="75"/>
        <end position="87"/>
    </location>
</feature>